<proteinExistence type="predicted"/>
<dbReference type="InterPro" id="IPR009057">
    <property type="entry name" value="Homeodomain-like_sf"/>
</dbReference>
<dbReference type="GO" id="GO:0003677">
    <property type="term" value="F:DNA binding"/>
    <property type="evidence" value="ECO:0007669"/>
    <property type="project" value="UniProtKB-UniRule"/>
</dbReference>
<evidence type="ECO:0000313" key="4">
    <source>
        <dbReference type="EMBL" id="MDI9241427.1"/>
    </source>
</evidence>
<feature type="DNA-binding region" description="H-T-H motif" evidence="2">
    <location>
        <begin position="23"/>
        <end position="42"/>
    </location>
</feature>
<keyword evidence="1 2" id="KW-0238">DNA-binding</keyword>
<accession>A0AAP4B8Y7</accession>
<organism evidence="4 5">
    <name type="scientific">Fusibacillus kribbianus</name>
    <dbReference type="NCBI Taxonomy" id="3044208"/>
    <lineage>
        <taxon>Bacteria</taxon>
        <taxon>Bacillati</taxon>
        <taxon>Bacillota</taxon>
        <taxon>Clostridia</taxon>
        <taxon>Lachnospirales</taxon>
        <taxon>Lachnospiraceae</taxon>
        <taxon>Fusibacillus</taxon>
    </lineage>
</organism>
<sequence>MTKKAIANSFLGLLQEKPLEKITVKEIVEDCGINRNTFYYHFDDIPSLLELILREETERVLGEHLGEESWEEGFIAAARFALENKKIIYHIYNSVNREIFERYLNRIAQDVMDRFVGKVSERINVSAEDKKLIAAFYKSALTGMIMDWLASGMQYEPEPLIRRLGTMLDGEILRALERAAV</sequence>
<reference evidence="4 5" key="1">
    <citation type="submission" date="2023-05" db="EMBL/GenBank/DDBJ databases">
        <title>[ruminococcus] sp. nov., isolated from a pig farm feces dump.</title>
        <authorList>
            <person name="Chang Y.-H."/>
        </authorList>
    </citation>
    <scope>NUCLEOTIDE SEQUENCE [LARGE SCALE GENOMIC DNA]</scope>
    <source>
        <strain evidence="4 5">YH-rum2234</strain>
    </source>
</reference>
<dbReference type="PANTHER" id="PTHR43479">
    <property type="entry name" value="ACREF/ENVCD OPERON REPRESSOR-RELATED"/>
    <property type="match status" value="1"/>
</dbReference>
<dbReference type="Proteomes" id="UP001300383">
    <property type="component" value="Unassembled WGS sequence"/>
</dbReference>
<dbReference type="Pfam" id="PF00440">
    <property type="entry name" value="TetR_N"/>
    <property type="match status" value="1"/>
</dbReference>
<dbReference type="InterPro" id="IPR039532">
    <property type="entry name" value="TetR_C_Firmicutes"/>
</dbReference>
<dbReference type="PANTHER" id="PTHR43479:SF7">
    <property type="entry name" value="TETR-FAMILY TRANSCRIPTIONAL REGULATOR"/>
    <property type="match status" value="1"/>
</dbReference>
<evidence type="ECO:0000313" key="5">
    <source>
        <dbReference type="Proteomes" id="UP001300383"/>
    </source>
</evidence>
<dbReference type="PROSITE" id="PS50977">
    <property type="entry name" value="HTH_TETR_2"/>
    <property type="match status" value="1"/>
</dbReference>
<evidence type="ECO:0000259" key="3">
    <source>
        <dbReference type="PROSITE" id="PS50977"/>
    </source>
</evidence>
<evidence type="ECO:0000256" key="2">
    <source>
        <dbReference type="PROSITE-ProRule" id="PRU00335"/>
    </source>
</evidence>
<dbReference type="InterPro" id="IPR001647">
    <property type="entry name" value="HTH_TetR"/>
</dbReference>
<comment type="caution">
    <text evidence="4">The sequence shown here is derived from an EMBL/GenBank/DDBJ whole genome shotgun (WGS) entry which is preliminary data.</text>
</comment>
<dbReference type="EMBL" id="JASGBQ010000002">
    <property type="protein sequence ID" value="MDI9241427.1"/>
    <property type="molecule type" value="Genomic_DNA"/>
</dbReference>
<name>A0AAP4B8Y7_9FIRM</name>
<gene>
    <name evidence="4" type="ORF">QJ036_02905</name>
</gene>
<dbReference type="SUPFAM" id="SSF46689">
    <property type="entry name" value="Homeodomain-like"/>
    <property type="match status" value="1"/>
</dbReference>
<protein>
    <submittedName>
        <fullName evidence="4">TetR/AcrR family transcriptional regulator</fullName>
    </submittedName>
</protein>
<feature type="domain" description="HTH tetR-type" evidence="3">
    <location>
        <begin position="1"/>
        <end position="60"/>
    </location>
</feature>
<dbReference type="Pfam" id="PF14278">
    <property type="entry name" value="TetR_C_8"/>
    <property type="match status" value="1"/>
</dbReference>
<dbReference type="Gene3D" id="1.10.357.10">
    <property type="entry name" value="Tetracycline Repressor, domain 2"/>
    <property type="match status" value="1"/>
</dbReference>
<evidence type="ECO:0000256" key="1">
    <source>
        <dbReference type="ARBA" id="ARBA00023125"/>
    </source>
</evidence>
<dbReference type="AlphaFoldDB" id="A0AAP4B8Y7"/>
<dbReference type="InterPro" id="IPR050624">
    <property type="entry name" value="HTH-type_Tx_Regulator"/>
</dbReference>
<keyword evidence="5" id="KW-1185">Reference proteome</keyword>